<dbReference type="EMBL" id="JADBGQ010000007">
    <property type="protein sequence ID" value="KAG5388135.1"/>
    <property type="molecule type" value="Genomic_DNA"/>
</dbReference>
<evidence type="ECO:0000313" key="2">
    <source>
        <dbReference type="Proteomes" id="UP000823674"/>
    </source>
</evidence>
<keyword evidence="2" id="KW-1185">Reference proteome</keyword>
<name>A0ABQ7LR97_BRACM</name>
<accession>A0ABQ7LR97</accession>
<comment type="caution">
    <text evidence="1">The sequence shown here is derived from an EMBL/GenBank/DDBJ whole genome shotgun (WGS) entry which is preliminary data.</text>
</comment>
<sequence length="61" mass="6740">MATSSILLSNLKDVCCSSMVSVQVSFWEARNVVRSDYTMASWEAVCSFVDAVNGRDSERLS</sequence>
<evidence type="ECO:0000313" key="1">
    <source>
        <dbReference type="EMBL" id="KAG5388135.1"/>
    </source>
</evidence>
<dbReference type="Proteomes" id="UP000823674">
    <property type="component" value="Chromosome A08"/>
</dbReference>
<reference evidence="1 2" key="1">
    <citation type="submission" date="2021-03" db="EMBL/GenBank/DDBJ databases">
        <authorList>
            <person name="King G.J."/>
            <person name="Bancroft I."/>
            <person name="Baten A."/>
            <person name="Bloomfield J."/>
            <person name="Borpatragohain P."/>
            <person name="He Z."/>
            <person name="Irish N."/>
            <person name="Irwin J."/>
            <person name="Liu K."/>
            <person name="Mauleon R.P."/>
            <person name="Moore J."/>
            <person name="Morris R."/>
            <person name="Ostergaard L."/>
            <person name="Wang B."/>
            <person name="Wells R."/>
        </authorList>
    </citation>
    <scope>NUCLEOTIDE SEQUENCE [LARGE SCALE GENOMIC DNA]</scope>
    <source>
        <strain evidence="1">R-o-18</strain>
        <tissue evidence="1">Leaf</tissue>
    </source>
</reference>
<protein>
    <submittedName>
        <fullName evidence="1">Uncharacterized protein</fullName>
    </submittedName>
</protein>
<organism evidence="1 2">
    <name type="scientific">Brassica rapa subsp. trilocularis</name>
    <dbReference type="NCBI Taxonomy" id="1813537"/>
    <lineage>
        <taxon>Eukaryota</taxon>
        <taxon>Viridiplantae</taxon>
        <taxon>Streptophyta</taxon>
        <taxon>Embryophyta</taxon>
        <taxon>Tracheophyta</taxon>
        <taxon>Spermatophyta</taxon>
        <taxon>Magnoliopsida</taxon>
        <taxon>eudicotyledons</taxon>
        <taxon>Gunneridae</taxon>
        <taxon>Pentapetalae</taxon>
        <taxon>rosids</taxon>
        <taxon>malvids</taxon>
        <taxon>Brassicales</taxon>
        <taxon>Brassicaceae</taxon>
        <taxon>Brassiceae</taxon>
        <taxon>Brassica</taxon>
    </lineage>
</organism>
<proteinExistence type="predicted"/>
<gene>
    <name evidence="1" type="primary">A08g501250.1_BraROA</name>
    <name evidence="1" type="ORF">IGI04_029676</name>
</gene>